<feature type="binding site" evidence="7">
    <location>
        <position position="20"/>
    </location>
    <ligand>
        <name>phosphoenolpyruvate</name>
        <dbReference type="ChEBI" id="CHEBI:58702"/>
    </ligand>
</feature>
<feature type="binding site" evidence="7">
    <location>
        <position position="68"/>
    </location>
    <ligand>
        <name>phosphoenolpyruvate</name>
        <dbReference type="ChEBI" id="CHEBI:58702"/>
    </ligand>
</feature>
<dbReference type="InterPro" id="IPR013792">
    <property type="entry name" value="RNA3'P_cycl/enolpyr_Trfase_a/b"/>
</dbReference>
<dbReference type="InterPro" id="IPR001986">
    <property type="entry name" value="Enolpyruvate_Tfrase_dom"/>
</dbReference>
<evidence type="ECO:0000259" key="8">
    <source>
        <dbReference type="Pfam" id="PF00275"/>
    </source>
</evidence>
<reference evidence="9 10" key="1">
    <citation type="submission" date="2014-03" db="EMBL/GenBank/DDBJ databases">
        <title>complete genome sequence of Flavobacteriaceae bacterium JBKA-6.</title>
        <authorList>
            <person name="Takano T."/>
            <person name="Nakamura Y."/>
            <person name="Takuma S."/>
            <person name="Yasuike M."/>
            <person name="Matsuyama T."/>
            <person name="Sakai T."/>
            <person name="Fujiwara A."/>
            <person name="Kimoto K."/>
            <person name="Fukuda Y."/>
            <person name="Kondo H."/>
            <person name="Hirono I."/>
            <person name="Nakayasu C."/>
        </authorList>
    </citation>
    <scope>NUCLEOTIDE SEQUENCE [LARGE SCALE GENOMIC DNA]</scope>
    <source>
        <strain evidence="9 10">JBKA-6</strain>
    </source>
</reference>
<dbReference type="EMBL" id="AP014564">
    <property type="protein sequence ID" value="BAV95011.1"/>
    <property type="molecule type" value="Genomic_DNA"/>
</dbReference>
<feature type="binding site" evidence="7">
    <location>
        <position position="97"/>
    </location>
    <ligand>
        <name>phosphoenolpyruvate</name>
        <dbReference type="ChEBI" id="CHEBI:58702"/>
    </ligand>
</feature>
<feature type="binding site" evidence="7">
    <location>
        <position position="363"/>
    </location>
    <ligand>
        <name>phosphoenolpyruvate</name>
        <dbReference type="ChEBI" id="CHEBI:58702"/>
    </ligand>
</feature>
<evidence type="ECO:0000256" key="2">
    <source>
        <dbReference type="ARBA" id="ARBA00009948"/>
    </source>
</evidence>
<evidence type="ECO:0000256" key="3">
    <source>
        <dbReference type="ARBA" id="ARBA00022605"/>
    </source>
</evidence>
<organism evidence="9 10">
    <name type="scientific">Ichthyobacterium seriolicida</name>
    <dbReference type="NCBI Taxonomy" id="242600"/>
    <lineage>
        <taxon>Bacteria</taxon>
        <taxon>Pseudomonadati</taxon>
        <taxon>Bacteroidota</taxon>
        <taxon>Flavobacteriia</taxon>
        <taxon>Flavobacteriales</taxon>
        <taxon>Ichthyobacteriaceae</taxon>
        <taxon>Ichthyobacterium</taxon>
    </lineage>
</organism>
<dbReference type="Proteomes" id="UP000243197">
    <property type="component" value="Chromosome"/>
</dbReference>
<name>A0A1J1EAP6_9FLAO</name>
<dbReference type="UniPathway" id="UPA00053">
    <property type="reaction ID" value="UER00089"/>
</dbReference>
<feature type="binding site" evidence="7">
    <location>
        <position position="171"/>
    </location>
    <ligand>
        <name>3-phosphoshikimate</name>
        <dbReference type="ChEBI" id="CHEBI:145989"/>
    </ligand>
</feature>
<evidence type="ECO:0000256" key="6">
    <source>
        <dbReference type="ARBA" id="ARBA00044633"/>
    </source>
</evidence>
<comment type="subunit">
    <text evidence="7">Monomer.</text>
</comment>
<accession>A0A1J1EAP6</accession>
<evidence type="ECO:0000256" key="1">
    <source>
        <dbReference type="ARBA" id="ARBA00004811"/>
    </source>
</evidence>
<feature type="domain" description="Enolpyruvate transferase" evidence="8">
    <location>
        <begin position="6"/>
        <end position="56"/>
    </location>
</feature>
<dbReference type="EC" id="2.5.1.19" evidence="7"/>
<keyword evidence="3 7" id="KW-0028">Amino-acid biosynthesis</keyword>
<feature type="binding site" evidence="7">
    <location>
        <position position="25"/>
    </location>
    <ligand>
        <name>3-phosphoshikimate</name>
        <dbReference type="ChEBI" id="CHEBI:145989"/>
    </ligand>
</feature>
<feature type="binding site" evidence="7">
    <location>
        <position position="143"/>
    </location>
    <ligand>
        <name>3-phosphoshikimate</name>
        <dbReference type="ChEBI" id="CHEBI:145989"/>
    </ligand>
</feature>
<evidence type="ECO:0000256" key="7">
    <source>
        <dbReference type="HAMAP-Rule" id="MF_00210"/>
    </source>
</evidence>
<keyword evidence="4 7" id="KW-0808">Transferase</keyword>
<dbReference type="Gene3D" id="3.65.10.10">
    <property type="entry name" value="Enolpyruvate transferase domain"/>
    <property type="match status" value="3"/>
</dbReference>
<dbReference type="GO" id="GO:0009073">
    <property type="term" value="P:aromatic amino acid family biosynthetic process"/>
    <property type="evidence" value="ECO:0007669"/>
    <property type="project" value="UniProtKB-KW"/>
</dbReference>
<gene>
    <name evidence="7" type="primary">aroA</name>
    <name evidence="9" type="ORF">JBKA6_0998</name>
</gene>
<sequence length="407" mass="45811">MRVYNPSKCVSGTLHITGSKSETNRLLILKHLSKNNIEIKNLSNSKDSEMMSKALSTEESLINIGMAGTAMRFLTSFFAIKQGSDIVLTGDSRMKERPIKVLVDALRDIGANIEYTEIEGYPPIRIMGKRLEGGQIDIAANISSQYITSILLIAPFLKRGLKINMKERVASMPYIQMTISLLQELGVKVKIDKNCIQVPFFNPEAKTLSIESDWSSASYIYSVVAMSKKANVKLLSYKKNSRQGDSILPDIYKKLGVQTKFGEDYILLKKDEHFSIPEYLEFDMIETPDLAQTVVVTCVGLKIKCKITGLHTLKIKETDRLVALKNELEKIGAKSQITNSSIEILSVSNKKIEERISVYNDHRMAMSFAALGVLCPIEICDYNVVNKSYPSFWKDFENINFVVDFKE</sequence>
<comment type="subcellular location">
    <subcellularLocation>
        <location evidence="7">Cytoplasm</location>
    </subcellularLocation>
</comment>
<comment type="pathway">
    <text evidence="1 7">Metabolic intermediate biosynthesis; chorismate biosynthesis; chorismate from D-erythrose 4-phosphate and phosphoenolpyruvate: step 6/7.</text>
</comment>
<feature type="active site" description="Proton acceptor" evidence="7">
    <location>
        <position position="289"/>
    </location>
</feature>
<evidence type="ECO:0000256" key="5">
    <source>
        <dbReference type="ARBA" id="ARBA00023141"/>
    </source>
</evidence>
<dbReference type="InterPro" id="IPR023193">
    <property type="entry name" value="EPSP_synthase_CS"/>
</dbReference>
<evidence type="ECO:0000313" key="9">
    <source>
        <dbReference type="EMBL" id="BAV95011.1"/>
    </source>
</evidence>
<feature type="binding site" evidence="7">
    <location>
        <position position="289"/>
    </location>
    <ligand>
        <name>3-phosphoshikimate</name>
        <dbReference type="ChEBI" id="CHEBI:145989"/>
    </ligand>
</feature>
<dbReference type="GO" id="GO:0005737">
    <property type="term" value="C:cytoplasm"/>
    <property type="evidence" value="ECO:0007669"/>
    <property type="project" value="UniProtKB-SubCell"/>
</dbReference>
<dbReference type="GO" id="GO:0008652">
    <property type="term" value="P:amino acid biosynthetic process"/>
    <property type="evidence" value="ECO:0007669"/>
    <property type="project" value="UniProtKB-KW"/>
</dbReference>
<feature type="binding site" evidence="7">
    <location>
        <position position="144"/>
    </location>
    <ligand>
        <name>3-phosphoshikimate</name>
        <dbReference type="ChEBI" id="CHEBI:145989"/>
    </ligand>
</feature>
<proteinExistence type="inferred from homology"/>
<dbReference type="SUPFAM" id="SSF55205">
    <property type="entry name" value="EPT/RTPC-like"/>
    <property type="match status" value="1"/>
</dbReference>
<comment type="caution">
    <text evidence="7">Lacks conserved residue(s) required for the propagation of feature annotation.</text>
</comment>
<feature type="binding site" evidence="7">
    <location>
        <position position="145"/>
    </location>
    <ligand>
        <name>3-phosphoshikimate</name>
        <dbReference type="ChEBI" id="CHEBI:145989"/>
    </ligand>
</feature>
<dbReference type="PANTHER" id="PTHR21090:SF5">
    <property type="entry name" value="PENTAFUNCTIONAL AROM POLYPEPTIDE"/>
    <property type="match status" value="1"/>
</dbReference>
<comment type="catalytic activity">
    <reaction evidence="6">
        <text>3-phosphoshikimate + phosphoenolpyruvate = 5-O-(1-carboxyvinyl)-3-phosphoshikimate + phosphate</text>
        <dbReference type="Rhea" id="RHEA:21256"/>
        <dbReference type="ChEBI" id="CHEBI:43474"/>
        <dbReference type="ChEBI" id="CHEBI:57701"/>
        <dbReference type="ChEBI" id="CHEBI:58702"/>
        <dbReference type="ChEBI" id="CHEBI:145989"/>
        <dbReference type="EC" id="2.5.1.19"/>
    </reaction>
    <physiologicalReaction direction="left-to-right" evidence="6">
        <dbReference type="Rhea" id="RHEA:21257"/>
    </physiologicalReaction>
</comment>
<dbReference type="GO" id="GO:0003866">
    <property type="term" value="F:3-phosphoshikimate 1-carboxyvinyltransferase activity"/>
    <property type="evidence" value="ECO:0007669"/>
    <property type="project" value="UniProtKB-UniRule"/>
</dbReference>
<feature type="binding site" evidence="7">
    <location>
        <position position="21"/>
    </location>
    <ligand>
        <name>3-phosphoshikimate</name>
        <dbReference type="ChEBI" id="CHEBI:145989"/>
    </ligand>
</feature>
<dbReference type="InterPro" id="IPR036968">
    <property type="entry name" value="Enolpyruvate_Tfrase_sf"/>
</dbReference>
<dbReference type="AlphaFoldDB" id="A0A1J1EAP6"/>
<dbReference type="PIRSF" id="PIRSF000505">
    <property type="entry name" value="EPSPS"/>
    <property type="match status" value="1"/>
</dbReference>
<feature type="binding site" evidence="7">
    <location>
        <position position="20"/>
    </location>
    <ligand>
        <name>3-phosphoshikimate</name>
        <dbReference type="ChEBI" id="CHEBI:145989"/>
    </ligand>
</feature>
<feature type="binding site" evidence="7">
    <location>
        <position position="316"/>
    </location>
    <ligand>
        <name>3-phosphoshikimate</name>
        <dbReference type="ChEBI" id="CHEBI:145989"/>
    </ligand>
</feature>
<evidence type="ECO:0000256" key="4">
    <source>
        <dbReference type="ARBA" id="ARBA00022679"/>
    </source>
</evidence>
<protein>
    <recommendedName>
        <fullName evidence="7">3-phosphoshikimate 1-carboxyvinyltransferase</fullName>
        <ecNumber evidence="7">2.5.1.19</ecNumber>
    </recommendedName>
    <alternativeName>
        <fullName evidence="7">5-enolpyruvylshikimate-3-phosphate synthase</fullName>
        <shortName evidence="7">EPSP synthase</shortName>
        <shortName evidence="7">EPSPS</shortName>
    </alternativeName>
</protein>
<dbReference type="Pfam" id="PF00275">
    <property type="entry name" value="EPSP_synthase"/>
    <property type="match status" value="2"/>
</dbReference>
<dbReference type="PANTHER" id="PTHR21090">
    <property type="entry name" value="AROM/DEHYDROQUINATE SYNTHASE"/>
    <property type="match status" value="1"/>
</dbReference>
<comment type="function">
    <text evidence="7">Catalyzes the transfer of the enolpyruvyl moiety of phosphoenolpyruvate (PEP) to the 5-hydroxyl of shikimate-3-phosphate (S3P) to produce enolpyruvyl shikimate-3-phosphate and inorganic phosphate.</text>
</comment>
<dbReference type="InterPro" id="IPR006264">
    <property type="entry name" value="EPSP_synthase"/>
</dbReference>
<feature type="binding site" evidence="7">
    <location>
        <position position="387"/>
    </location>
    <ligand>
        <name>phosphoenolpyruvate</name>
        <dbReference type="ChEBI" id="CHEBI:58702"/>
    </ligand>
</feature>
<dbReference type="GO" id="GO:0009423">
    <property type="term" value="P:chorismate biosynthetic process"/>
    <property type="evidence" value="ECO:0007669"/>
    <property type="project" value="UniProtKB-UniRule"/>
</dbReference>
<dbReference type="PROSITE" id="PS00885">
    <property type="entry name" value="EPSP_SYNTHASE_2"/>
    <property type="match status" value="1"/>
</dbReference>
<comment type="similarity">
    <text evidence="2 7">Belongs to the EPSP synthase family.</text>
</comment>
<keyword evidence="7" id="KW-0963">Cytoplasm</keyword>
<dbReference type="KEGG" id="ise:JBKA6_0998"/>
<keyword evidence="5 7" id="KW-0057">Aromatic amino acid biosynthesis</keyword>
<feature type="binding site" evidence="7">
    <location>
        <position position="145"/>
    </location>
    <ligand>
        <name>phosphoenolpyruvate</name>
        <dbReference type="ChEBI" id="CHEBI:58702"/>
    </ligand>
</feature>
<dbReference type="HAMAP" id="MF_00210">
    <property type="entry name" value="EPSP_synth"/>
    <property type="match status" value="1"/>
</dbReference>
<keyword evidence="10" id="KW-1185">Reference proteome</keyword>
<feature type="binding site" evidence="7">
    <location>
        <position position="320"/>
    </location>
    <ligand>
        <name>phosphoenolpyruvate</name>
        <dbReference type="ChEBI" id="CHEBI:58702"/>
    </ligand>
</feature>
<feature type="domain" description="Enolpyruvate transferase" evidence="8">
    <location>
        <begin position="57"/>
        <end position="395"/>
    </location>
</feature>
<dbReference type="RefSeq" id="WP_231952039.1">
    <property type="nucleotide sequence ID" value="NZ_AP014564.1"/>
</dbReference>
<evidence type="ECO:0000313" key="10">
    <source>
        <dbReference type="Proteomes" id="UP000243197"/>
    </source>
</evidence>